<dbReference type="PROSITE" id="PS51068">
    <property type="entry name" value="FPG_CAT"/>
    <property type="match status" value="1"/>
</dbReference>
<dbReference type="PROSITE" id="PS01242">
    <property type="entry name" value="ZF_FPG_1"/>
    <property type="match status" value="1"/>
</dbReference>
<dbReference type="NCBIfam" id="NF002211">
    <property type="entry name" value="PRK01103.1"/>
    <property type="match status" value="1"/>
</dbReference>
<dbReference type="EC" id="3.2.2.23" evidence="15"/>
<evidence type="ECO:0000256" key="7">
    <source>
        <dbReference type="ARBA" id="ARBA00022801"/>
    </source>
</evidence>
<keyword evidence="4 15" id="KW-0479">Metal-binding</keyword>
<dbReference type="SMART" id="SM00898">
    <property type="entry name" value="Fapy_DNA_glyco"/>
    <property type="match status" value="1"/>
</dbReference>
<feature type="active site" description="Proton donor; for beta-elimination activity" evidence="15">
    <location>
        <position position="58"/>
    </location>
</feature>
<evidence type="ECO:0000256" key="3">
    <source>
        <dbReference type="ARBA" id="ARBA00011245"/>
    </source>
</evidence>
<dbReference type="Proteomes" id="UP000607331">
    <property type="component" value="Unassembled WGS sequence"/>
</dbReference>
<dbReference type="GO" id="GO:0008534">
    <property type="term" value="F:oxidized purine nucleobase lesion DNA N-glycosylase activity"/>
    <property type="evidence" value="ECO:0007669"/>
    <property type="project" value="UniProtKB-EC"/>
</dbReference>
<sequence>MPELPEVETIKKSLKKKLLAQKVKSTEVRTSKLRWLLQENLASKINNQIILDVIRKGKVLCIKLSDGFLLIHLGMTGKVLIKSHNYTPLKHDHVIFRLYDISLVYNDPRRFGYIEWAKDIDKSHPRFYHKGPDPFDDEFTLQYLTSKLKKSKAEVKLCLMNDKILTGIGNIYANELLFRARMSPVKRSHPLSNAEILNIFENTRPLLEEAISLGGSTLRDYVDSNGEKGSFQDYHRVYNRHGKPCVICGTEIEKIVIAGRSTFFCPVCQGAGAGAGDGNN</sequence>
<name>A0ABR6RN20_9ENTR</name>
<dbReference type="PROSITE" id="PS51066">
    <property type="entry name" value="ZF_FPG_2"/>
    <property type="match status" value="1"/>
</dbReference>
<keyword evidence="19" id="KW-1185">Reference proteome</keyword>
<dbReference type="InterPro" id="IPR010979">
    <property type="entry name" value="Ribosomal_uS13-like_H2TH"/>
</dbReference>
<keyword evidence="13 15" id="KW-0326">Glycosidase</keyword>
<dbReference type="InterPro" id="IPR000214">
    <property type="entry name" value="Znf_DNA_glyclase/AP_lyase"/>
</dbReference>
<dbReference type="InterPro" id="IPR015886">
    <property type="entry name" value="H2TH_FPG"/>
</dbReference>
<feature type="active site" description="Schiff-base intermediate with DNA" evidence="15">
    <location>
        <position position="2"/>
    </location>
</feature>
<evidence type="ECO:0000256" key="1">
    <source>
        <dbReference type="ARBA" id="ARBA00001668"/>
    </source>
</evidence>
<evidence type="ECO:0000256" key="15">
    <source>
        <dbReference type="HAMAP-Rule" id="MF_00103"/>
    </source>
</evidence>
<dbReference type="NCBIfam" id="TIGR00577">
    <property type="entry name" value="fpg"/>
    <property type="match status" value="1"/>
</dbReference>
<dbReference type="RefSeq" id="WP_185666333.1">
    <property type="nucleotide sequence ID" value="NZ_JABBJF010000001.1"/>
</dbReference>
<comment type="cofactor">
    <cofactor evidence="15">
        <name>Zn(2+)</name>
        <dbReference type="ChEBI" id="CHEBI:29105"/>
    </cofactor>
    <text evidence="15">Binds 1 zinc ion per subunit.</text>
</comment>
<dbReference type="InterPro" id="IPR012319">
    <property type="entry name" value="FPG_cat"/>
</dbReference>
<feature type="active site" description="Proton donor" evidence="15">
    <location>
        <position position="3"/>
    </location>
</feature>
<evidence type="ECO:0000256" key="11">
    <source>
        <dbReference type="ARBA" id="ARBA00023239"/>
    </source>
</evidence>
<dbReference type="SMART" id="SM01232">
    <property type="entry name" value="H2TH"/>
    <property type="match status" value="1"/>
</dbReference>
<evidence type="ECO:0000313" key="18">
    <source>
        <dbReference type="EMBL" id="MBC1184531.1"/>
    </source>
</evidence>
<dbReference type="GO" id="GO:0140078">
    <property type="term" value="F:class I DNA-(apurinic or apyrimidinic site) endonuclease activity"/>
    <property type="evidence" value="ECO:0007669"/>
    <property type="project" value="UniProtKB-EC"/>
</dbReference>
<dbReference type="InterPro" id="IPR035937">
    <property type="entry name" value="FPG_N"/>
</dbReference>
<evidence type="ECO:0000256" key="12">
    <source>
        <dbReference type="ARBA" id="ARBA00023268"/>
    </source>
</evidence>
<dbReference type="Gene3D" id="3.20.190.10">
    <property type="entry name" value="MutM-like, N-terminal"/>
    <property type="match status" value="1"/>
</dbReference>
<evidence type="ECO:0000256" key="2">
    <source>
        <dbReference type="ARBA" id="ARBA00009409"/>
    </source>
</evidence>
<dbReference type="PANTHER" id="PTHR22993:SF9">
    <property type="entry name" value="FORMAMIDOPYRIMIDINE-DNA GLYCOSYLASE"/>
    <property type="match status" value="1"/>
</dbReference>
<gene>
    <name evidence="15 18" type="primary">mutM</name>
    <name evidence="15" type="synonym">fpg</name>
    <name evidence="18" type="ORF">HII27_02255</name>
</gene>
<feature type="domain" description="Formamidopyrimidine-DNA glycosylase catalytic" evidence="17">
    <location>
        <begin position="2"/>
        <end position="112"/>
    </location>
</feature>
<dbReference type="InterPro" id="IPR020629">
    <property type="entry name" value="FPG_Glyclase"/>
</dbReference>
<keyword evidence="7 15" id="KW-0378">Hydrolase</keyword>
<keyword evidence="6 15" id="KW-0863">Zinc-finger</keyword>
<comment type="similarity">
    <text evidence="2 15">Belongs to the FPG family.</text>
</comment>
<dbReference type="Pfam" id="PF06827">
    <property type="entry name" value="zf-FPG_IleRS"/>
    <property type="match status" value="1"/>
</dbReference>
<dbReference type="Pfam" id="PF01149">
    <property type="entry name" value="Fapy_DNA_glyco"/>
    <property type="match status" value="1"/>
</dbReference>
<evidence type="ECO:0000256" key="9">
    <source>
        <dbReference type="ARBA" id="ARBA00023125"/>
    </source>
</evidence>
<protein>
    <recommendedName>
        <fullName evidence="15">Formamidopyrimidine-DNA glycosylase</fullName>
        <shortName evidence="15">Fapy-DNA glycosylase</shortName>
        <ecNumber evidence="15">3.2.2.23</ecNumber>
    </recommendedName>
    <alternativeName>
        <fullName evidence="15">DNA-(apurinic or apyrimidinic site) lyase MutM</fullName>
        <shortName evidence="15">AP lyase MutM</shortName>
        <ecNumber evidence="15">4.2.99.18</ecNumber>
    </alternativeName>
</protein>
<evidence type="ECO:0000259" key="16">
    <source>
        <dbReference type="PROSITE" id="PS51066"/>
    </source>
</evidence>
<comment type="subunit">
    <text evidence="3 15">Monomer.</text>
</comment>
<dbReference type="Pfam" id="PF06831">
    <property type="entry name" value="H2TH"/>
    <property type="match status" value="1"/>
</dbReference>
<comment type="catalytic activity">
    <reaction evidence="14 15">
        <text>2'-deoxyribonucleotide-(2'-deoxyribose 5'-phosphate)-2'-deoxyribonucleotide-DNA = a 3'-end 2'-deoxyribonucleotide-(2,3-dehydro-2,3-deoxyribose 5'-phosphate)-DNA + a 5'-end 5'-phospho-2'-deoxyribonucleoside-DNA + H(+)</text>
        <dbReference type="Rhea" id="RHEA:66592"/>
        <dbReference type="Rhea" id="RHEA-COMP:13180"/>
        <dbReference type="Rhea" id="RHEA-COMP:16897"/>
        <dbReference type="Rhea" id="RHEA-COMP:17067"/>
        <dbReference type="ChEBI" id="CHEBI:15378"/>
        <dbReference type="ChEBI" id="CHEBI:136412"/>
        <dbReference type="ChEBI" id="CHEBI:157695"/>
        <dbReference type="ChEBI" id="CHEBI:167181"/>
        <dbReference type="EC" id="4.2.99.18"/>
    </reaction>
</comment>
<evidence type="ECO:0000256" key="8">
    <source>
        <dbReference type="ARBA" id="ARBA00022833"/>
    </source>
</evidence>
<comment type="caution">
    <text evidence="15">Lacks conserved residue(s) required for the propagation of feature annotation.</text>
</comment>
<keyword evidence="9 15" id="KW-0238">DNA-binding</keyword>
<dbReference type="Gene3D" id="1.10.8.50">
    <property type="match status" value="1"/>
</dbReference>
<keyword evidence="8 15" id="KW-0862">Zinc</keyword>
<dbReference type="HAMAP" id="MF_00103">
    <property type="entry name" value="Fapy_DNA_glycosyl"/>
    <property type="match status" value="1"/>
</dbReference>
<evidence type="ECO:0000313" key="19">
    <source>
        <dbReference type="Proteomes" id="UP000607331"/>
    </source>
</evidence>
<feature type="domain" description="FPG-type" evidence="16">
    <location>
        <begin position="236"/>
        <end position="270"/>
    </location>
</feature>
<dbReference type="InterPro" id="IPR010663">
    <property type="entry name" value="Znf_FPG/IleRS"/>
</dbReference>
<proteinExistence type="inferred from homology"/>
<dbReference type="CDD" id="cd08966">
    <property type="entry name" value="EcFpg-like_N"/>
    <property type="match status" value="1"/>
</dbReference>
<evidence type="ECO:0000256" key="14">
    <source>
        <dbReference type="ARBA" id="ARBA00044632"/>
    </source>
</evidence>
<comment type="function">
    <text evidence="15">Involved in base excision repair of DNA damaged by oxidation or by mutagenic agents. Acts as DNA glycosylase that recognizes and removes damaged bases. Has a preference for oxidized purines, such as 7,8-dihydro-8-oxoguanine (8-oxoG). Has AP (apurinic/apyrimidinic) lyase activity and introduces nicks in the DNA strand. Cleaves the DNA backbone by beta-delta elimination to generate a single-strand break at the site of the removed base with both 3'- and 5'-phosphates.</text>
</comment>
<reference evidence="18 19" key="1">
    <citation type="submission" date="2020-04" db="EMBL/GenBank/DDBJ databases">
        <title>The draft genome of Kluyvera sichuanensis strain SCKS090646.</title>
        <authorList>
            <person name="Wei L."/>
            <person name="Liu L."/>
            <person name="Feng Y."/>
            <person name="Zong Z."/>
        </authorList>
    </citation>
    <scope>NUCLEOTIDE SEQUENCE [LARGE SCALE GENOMIC DNA]</scope>
    <source>
        <strain evidence="18 19">090646</strain>
    </source>
</reference>
<comment type="catalytic activity">
    <reaction evidence="1 15">
        <text>Hydrolysis of DNA containing ring-opened 7-methylguanine residues, releasing 2,6-diamino-4-hydroxy-5-(N-methyl)formamidopyrimidine.</text>
        <dbReference type="EC" id="3.2.2.23"/>
    </reaction>
</comment>
<keyword evidence="10 15" id="KW-0234">DNA repair</keyword>
<evidence type="ECO:0000259" key="17">
    <source>
        <dbReference type="PROSITE" id="PS51068"/>
    </source>
</evidence>
<feature type="active site" description="Proton donor; for delta-elimination activity" evidence="15">
    <location>
        <position position="260"/>
    </location>
</feature>
<accession>A0ABR6RN20</accession>
<evidence type="ECO:0000256" key="10">
    <source>
        <dbReference type="ARBA" id="ARBA00023204"/>
    </source>
</evidence>
<feature type="binding site" evidence="15">
    <location>
        <position position="109"/>
    </location>
    <ligand>
        <name>DNA</name>
        <dbReference type="ChEBI" id="CHEBI:16991"/>
    </ligand>
</feature>
<comment type="caution">
    <text evidence="18">The sequence shown here is derived from an EMBL/GenBank/DDBJ whole genome shotgun (WGS) entry which is preliminary data.</text>
</comment>
<dbReference type="SUPFAM" id="SSF57716">
    <property type="entry name" value="Glucocorticoid receptor-like (DNA-binding domain)"/>
    <property type="match status" value="1"/>
</dbReference>
<evidence type="ECO:0000256" key="13">
    <source>
        <dbReference type="ARBA" id="ARBA00023295"/>
    </source>
</evidence>
<evidence type="ECO:0000256" key="4">
    <source>
        <dbReference type="ARBA" id="ARBA00022723"/>
    </source>
</evidence>
<dbReference type="EC" id="4.2.99.18" evidence="15"/>
<keyword evidence="5 15" id="KW-0227">DNA damage</keyword>
<dbReference type="SUPFAM" id="SSF81624">
    <property type="entry name" value="N-terminal domain of MutM-like DNA repair proteins"/>
    <property type="match status" value="1"/>
</dbReference>
<dbReference type="EMBL" id="JABBJF010000001">
    <property type="protein sequence ID" value="MBC1184531.1"/>
    <property type="molecule type" value="Genomic_DNA"/>
</dbReference>
<keyword evidence="12 15" id="KW-0511">Multifunctional enzyme</keyword>
<dbReference type="InterPro" id="IPR015887">
    <property type="entry name" value="DNA_glyclase_Znf_dom_DNA_BS"/>
</dbReference>
<dbReference type="SUPFAM" id="SSF46946">
    <property type="entry name" value="S13-like H2TH domain"/>
    <property type="match status" value="1"/>
</dbReference>
<evidence type="ECO:0000256" key="5">
    <source>
        <dbReference type="ARBA" id="ARBA00022763"/>
    </source>
</evidence>
<keyword evidence="11 15" id="KW-0456">Lyase</keyword>
<feature type="binding site" evidence="15">
    <location>
        <position position="91"/>
    </location>
    <ligand>
        <name>DNA</name>
        <dbReference type="ChEBI" id="CHEBI:16991"/>
    </ligand>
</feature>
<organism evidence="18 19">
    <name type="scientific">Kluyvera sichuanensis</name>
    <dbReference type="NCBI Taxonomy" id="2725494"/>
    <lineage>
        <taxon>Bacteria</taxon>
        <taxon>Pseudomonadati</taxon>
        <taxon>Pseudomonadota</taxon>
        <taxon>Gammaproteobacteria</taxon>
        <taxon>Enterobacterales</taxon>
        <taxon>Enterobacteriaceae</taxon>
        <taxon>Kluyvera</taxon>
    </lineage>
</organism>
<evidence type="ECO:0000256" key="6">
    <source>
        <dbReference type="ARBA" id="ARBA00022771"/>
    </source>
</evidence>
<dbReference type="PANTHER" id="PTHR22993">
    <property type="entry name" value="FORMAMIDOPYRIMIDINE-DNA GLYCOSYLASE"/>
    <property type="match status" value="1"/>
</dbReference>